<dbReference type="EMBL" id="CP022743">
    <property type="protein sequence ID" value="ASU36102.1"/>
    <property type="molecule type" value="Genomic_DNA"/>
</dbReference>
<keyword evidence="2" id="KW-1185">Reference proteome</keyword>
<evidence type="ECO:0000313" key="1">
    <source>
        <dbReference type="EMBL" id="ASU36102.1"/>
    </source>
</evidence>
<sequence length="40" mass="4541">MVKKIALKTSHRINNLFSYLNAAPKVYHFVSLLQIAIAII</sequence>
<gene>
    <name evidence="1" type="ORF">MuYL_4217</name>
</gene>
<name>A0A223P1W1_9SPHI</name>
<organism evidence="1 2">
    <name type="scientific">Mucilaginibacter xinganensis</name>
    <dbReference type="NCBI Taxonomy" id="1234841"/>
    <lineage>
        <taxon>Bacteria</taxon>
        <taxon>Pseudomonadati</taxon>
        <taxon>Bacteroidota</taxon>
        <taxon>Sphingobacteriia</taxon>
        <taxon>Sphingobacteriales</taxon>
        <taxon>Sphingobacteriaceae</taxon>
        <taxon>Mucilaginibacter</taxon>
    </lineage>
</organism>
<dbReference type="KEGG" id="muc:MuYL_4217"/>
<dbReference type="Proteomes" id="UP000215002">
    <property type="component" value="Chromosome"/>
</dbReference>
<proteinExistence type="predicted"/>
<protein>
    <submittedName>
        <fullName evidence="1">Uncharacterized protein</fullName>
    </submittedName>
</protein>
<evidence type="ECO:0000313" key="2">
    <source>
        <dbReference type="Proteomes" id="UP000215002"/>
    </source>
</evidence>
<accession>A0A223P1W1</accession>
<dbReference type="AlphaFoldDB" id="A0A223P1W1"/>
<reference evidence="1 2" key="1">
    <citation type="submission" date="2017-08" db="EMBL/GenBank/DDBJ databases">
        <title>Complete genome sequence of Mucilaginibacter sp. strain BJC16-A31.</title>
        <authorList>
            <consortium name="Henan University of Science and Technology"/>
            <person name="You X."/>
        </authorList>
    </citation>
    <scope>NUCLEOTIDE SEQUENCE [LARGE SCALE GENOMIC DNA]</scope>
    <source>
        <strain evidence="1 2">BJC16-A31</strain>
    </source>
</reference>